<reference evidence="1" key="2">
    <citation type="submission" date="2018-10" db="EMBL/GenBank/DDBJ databases">
        <title>Effector identification in a new, highly contiguous assembly of the strawberry crown rot pathogen Phytophthora cactorum.</title>
        <authorList>
            <person name="Armitage A.D."/>
            <person name="Nellist C.F."/>
            <person name="Bates H."/>
            <person name="Vickerstaff R.J."/>
            <person name="Harrison R.J."/>
        </authorList>
    </citation>
    <scope>NUCLEOTIDE SEQUENCE</scope>
    <source>
        <strain evidence="1">4032</strain>
    </source>
</reference>
<dbReference type="Gene3D" id="3.30.420.10">
    <property type="entry name" value="Ribonuclease H-like superfamily/Ribonuclease H"/>
    <property type="match status" value="1"/>
</dbReference>
<evidence type="ECO:0000313" key="2">
    <source>
        <dbReference type="EMBL" id="RAW38756.1"/>
    </source>
</evidence>
<evidence type="ECO:0000313" key="1">
    <source>
        <dbReference type="EMBL" id="KAG2927475.1"/>
    </source>
</evidence>
<comment type="caution">
    <text evidence="2">The sequence shown here is derived from an EMBL/GenBank/DDBJ whole genome shotgun (WGS) entry which is preliminary data.</text>
</comment>
<dbReference type="VEuPathDB" id="FungiDB:PC110_g5005"/>
<name>A0A329SS18_9STRA</name>
<dbReference type="PANTHER" id="PTHR47169">
    <property type="entry name" value="OS01G0541250 PROTEIN"/>
    <property type="match status" value="1"/>
</dbReference>
<dbReference type="OrthoDB" id="119739at2759"/>
<dbReference type="GO" id="GO:0003676">
    <property type="term" value="F:nucleic acid binding"/>
    <property type="evidence" value="ECO:0007669"/>
    <property type="project" value="InterPro"/>
</dbReference>
<evidence type="ECO:0008006" key="4">
    <source>
        <dbReference type="Google" id="ProtNLM"/>
    </source>
</evidence>
<reference evidence="2 3" key="1">
    <citation type="submission" date="2018-01" db="EMBL/GenBank/DDBJ databases">
        <title>Draft genome of the strawberry crown rot pathogen Phytophthora cactorum.</title>
        <authorList>
            <person name="Armitage A.D."/>
            <person name="Lysoe E."/>
            <person name="Nellist C.F."/>
            <person name="Harrison R.J."/>
            <person name="Brurberg M.B."/>
        </authorList>
    </citation>
    <scope>NUCLEOTIDE SEQUENCE [LARGE SCALE GENOMIC DNA]</scope>
    <source>
        <strain evidence="2 3">10300</strain>
    </source>
</reference>
<accession>A0A329SS18</accession>
<dbReference type="STRING" id="29920.A0A329SS18"/>
<proteinExistence type="predicted"/>
<dbReference type="AlphaFoldDB" id="A0A329SS18"/>
<organism evidence="2 3">
    <name type="scientific">Phytophthora cactorum</name>
    <dbReference type="NCBI Taxonomy" id="29920"/>
    <lineage>
        <taxon>Eukaryota</taxon>
        <taxon>Sar</taxon>
        <taxon>Stramenopiles</taxon>
        <taxon>Oomycota</taxon>
        <taxon>Peronosporomycetes</taxon>
        <taxon>Peronosporales</taxon>
        <taxon>Peronosporaceae</taxon>
        <taxon>Phytophthora</taxon>
    </lineage>
</organism>
<evidence type="ECO:0000313" key="3">
    <source>
        <dbReference type="Proteomes" id="UP000251314"/>
    </source>
</evidence>
<sequence>MPRTPGSKKLTPEKKAAGALFLVDLATRGTRAVDAVNKAMTTFKLGNTVVWEVWRSRMDARALFAEHPRKPKKTKRTKDEIARLVAGVPLCDRQTLESLAIATAVPKTTLWRHLKRSWLRRAVSYVKPTLTMEHKERRHCYCLMHGHRPIGFKMDHVYDVVHIDEKWFNKYKGVTRYYLAPDEGLPCRSTPNKRYIGKVMFLAAIARTRFSGKAKKEIDGKIGI</sequence>
<keyword evidence="3" id="KW-1185">Reference proteome</keyword>
<dbReference type="InterPro" id="IPR036397">
    <property type="entry name" value="RNaseH_sf"/>
</dbReference>
<gene>
    <name evidence="2" type="ORF">PC110_g5005</name>
    <name evidence="1" type="ORF">PC115_g7561</name>
</gene>
<dbReference type="EMBL" id="RCMI01000184">
    <property type="protein sequence ID" value="KAG2927475.1"/>
    <property type="molecule type" value="Genomic_DNA"/>
</dbReference>
<dbReference type="Proteomes" id="UP000774804">
    <property type="component" value="Unassembled WGS sequence"/>
</dbReference>
<dbReference type="Proteomes" id="UP000251314">
    <property type="component" value="Unassembled WGS sequence"/>
</dbReference>
<protein>
    <recommendedName>
        <fullName evidence="4">Transposase Tc1-like domain-containing protein</fullName>
    </recommendedName>
</protein>
<dbReference type="EMBL" id="MJFZ01000081">
    <property type="protein sequence ID" value="RAW38756.1"/>
    <property type="molecule type" value="Genomic_DNA"/>
</dbReference>